<keyword evidence="3 6" id="KW-0812">Transmembrane</keyword>
<evidence type="ECO:0000256" key="5">
    <source>
        <dbReference type="ARBA" id="ARBA00023136"/>
    </source>
</evidence>
<keyword evidence="4 6" id="KW-1133">Transmembrane helix</keyword>
<feature type="transmembrane region" description="Helical" evidence="6">
    <location>
        <begin position="74"/>
        <end position="96"/>
    </location>
</feature>
<accession>A0A6C2CX77</accession>
<feature type="transmembrane region" description="Helical" evidence="6">
    <location>
        <begin position="254"/>
        <end position="273"/>
    </location>
</feature>
<organism evidence="8 9">
    <name type="scientific">Zoogloea oleivorans</name>
    <dbReference type="NCBI Taxonomy" id="1552750"/>
    <lineage>
        <taxon>Bacteria</taxon>
        <taxon>Pseudomonadati</taxon>
        <taxon>Pseudomonadota</taxon>
        <taxon>Betaproteobacteria</taxon>
        <taxon>Rhodocyclales</taxon>
        <taxon>Zoogloeaceae</taxon>
        <taxon>Zoogloea</taxon>
    </lineage>
</organism>
<feature type="domain" description="EamA" evidence="7">
    <location>
        <begin position="160"/>
        <end position="296"/>
    </location>
</feature>
<dbReference type="AlphaFoldDB" id="A0A6C2CX77"/>
<dbReference type="GO" id="GO:0016020">
    <property type="term" value="C:membrane"/>
    <property type="evidence" value="ECO:0007669"/>
    <property type="project" value="UniProtKB-SubCell"/>
</dbReference>
<evidence type="ECO:0000256" key="6">
    <source>
        <dbReference type="SAM" id="Phobius"/>
    </source>
</evidence>
<comment type="similarity">
    <text evidence="2">Belongs to the EamA transporter family.</text>
</comment>
<dbReference type="InterPro" id="IPR000620">
    <property type="entry name" value="EamA_dom"/>
</dbReference>
<proteinExistence type="inferred from homology"/>
<feature type="transmembrane region" description="Helical" evidence="6">
    <location>
        <begin position="45"/>
        <end position="62"/>
    </location>
</feature>
<feature type="transmembrane region" description="Helical" evidence="6">
    <location>
        <begin position="102"/>
        <end position="122"/>
    </location>
</feature>
<evidence type="ECO:0000256" key="2">
    <source>
        <dbReference type="ARBA" id="ARBA00007362"/>
    </source>
</evidence>
<evidence type="ECO:0000313" key="8">
    <source>
        <dbReference type="EMBL" id="TYC58421.1"/>
    </source>
</evidence>
<comment type="caution">
    <text evidence="8">The sequence shown here is derived from an EMBL/GenBank/DDBJ whole genome shotgun (WGS) entry which is preliminary data.</text>
</comment>
<keyword evidence="5 6" id="KW-0472">Membrane</keyword>
<evidence type="ECO:0000256" key="4">
    <source>
        <dbReference type="ARBA" id="ARBA00022989"/>
    </source>
</evidence>
<feature type="domain" description="EamA" evidence="7">
    <location>
        <begin position="14"/>
        <end position="145"/>
    </location>
</feature>
<feature type="transmembrane region" description="Helical" evidence="6">
    <location>
        <begin position="279"/>
        <end position="298"/>
    </location>
</feature>
<reference evidence="8 9" key="1">
    <citation type="submission" date="2019-01" db="EMBL/GenBank/DDBJ databases">
        <title>Zoogloea oleivorans genome sequencing and assembly.</title>
        <authorList>
            <person name="Tancsics A."/>
            <person name="Farkas M."/>
            <person name="Kriszt B."/>
            <person name="Maroti G."/>
            <person name="Horvath B."/>
        </authorList>
    </citation>
    <scope>NUCLEOTIDE SEQUENCE [LARGE SCALE GENOMIC DNA]</scope>
    <source>
        <strain evidence="8 9">Buc</strain>
    </source>
</reference>
<dbReference type="SUPFAM" id="SSF103481">
    <property type="entry name" value="Multidrug resistance efflux transporter EmrE"/>
    <property type="match status" value="2"/>
</dbReference>
<dbReference type="Pfam" id="PF00892">
    <property type="entry name" value="EamA"/>
    <property type="match status" value="2"/>
</dbReference>
<feature type="transmembrane region" description="Helical" evidence="6">
    <location>
        <begin position="189"/>
        <end position="209"/>
    </location>
</feature>
<keyword evidence="9" id="KW-1185">Reference proteome</keyword>
<dbReference type="EMBL" id="SDKK01000009">
    <property type="protein sequence ID" value="TYC58421.1"/>
    <property type="molecule type" value="Genomic_DNA"/>
</dbReference>
<dbReference type="Proteomes" id="UP000389128">
    <property type="component" value="Unassembled WGS sequence"/>
</dbReference>
<sequence length="301" mass="32326">MSDRRFPRLLTHPYLLLTLTVLFWSGNMVVGRGLREAVPPMSLAFGRWILALLLTLPFAWPHRHTLRGLNAGQWGILLVLGVLGVGAYNTLAYLALAHTTATNAALLNSFIPIAIIAISWFLGHRATRVESVGVALSFIGVMTIVSRGDPAVLAGLSLNVGDLWMLAAVLSWALYTLGLKWRPAGVHPMALLATLTVIGLAVLAPLTWLELAGGVQLHLSPAALAGVAYTGIFPAFLGYVFYNRAVAEVGASKAGLFIHLMPAFSTILATLFLGEVPRLYHFSGIALILAGIWLTTGFKNR</sequence>
<dbReference type="OrthoDB" id="4167046at2"/>
<protein>
    <submittedName>
        <fullName evidence="8">DMT family transporter</fullName>
    </submittedName>
</protein>
<evidence type="ECO:0000259" key="7">
    <source>
        <dbReference type="Pfam" id="PF00892"/>
    </source>
</evidence>
<evidence type="ECO:0000313" key="9">
    <source>
        <dbReference type="Proteomes" id="UP000389128"/>
    </source>
</evidence>
<evidence type="ECO:0000256" key="3">
    <source>
        <dbReference type="ARBA" id="ARBA00022692"/>
    </source>
</evidence>
<dbReference type="PANTHER" id="PTHR32322">
    <property type="entry name" value="INNER MEMBRANE TRANSPORTER"/>
    <property type="match status" value="1"/>
</dbReference>
<dbReference type="InterPro" id="IPR050638">
    <property type="entry name" value="AA-Vitamin_Transporters"/>
</dbReference>
<gene>
    <name evidence="8" type="ORF">ETQ85_11095</name>
</gene>
<feature type="transmembrane region" description="Helical" evidence="6">
    <location>
        <begin position="221"/>
        <end position="242"/>
    </location>
</feature>
<feature type="transmembrane region" description="Helical" evidence="6">
    <location>
        <begin position="129"/>
        <end position="146"/>
    </location>
</feature>
<name>A0A6C2CX77_9RHOO</name>
<feature type="transmembrane region" description="Helical" evidence="6">
    <location>
        <begin position="152"/>
        <end position="177"/>
    </location>
</feature>
<dbReference type="RefSeq" id="WP_148579121.1">
    <property type="nucleotide sequence ID" value="NZ_JAVEUW010000048.1"/>
</dbReference>
<comment type="subcellular location">
    <subcellularLocation>
        <location evidence="1">Membrane</location>
        <topology evidence="1">Multi-pass membrane protein</topology>
    </subcellularLocation>
</comment>
<dbReference type="InterPro" id="IPR037185">
    <property type="entry name" value="EmrE-like"/>
</dbReference>
<evidence type="ECO:0000256" key="1">
    <source>
        <dbReference type="ARBA" id="ARBA00004141"/>
    </source>
</evidence>
<dbReference type="PANTHER" id="PTHR32322:SF2">
    <property type="entry name" value="EAMA DOMAIN-CONTAINING PROTEIN"/>
    <property type="match status" value="1"/>
</dbReference>